<dbReference type="Gene3D" id="3.40.30.10">
    <property type="entry name" value="Glutaredoxin"/>
    <property type="match status" value="1"/>
</dbReference>
<proteinExistence type="inferred from homology"/>
<comment type="similarity">
    <text evidence="1 2">Belongs to the HupG/HyaE family.</text>
</comment>
<dbReference type="STRING" id="489703.SAMN04488038_106144"/>
<dbReference type="AlphaFoldDB" id="A0A1H9FY17"/>
<dbReference type="RefSeq" id="WP_218140140.1">
    <property type="nucleotide sequence ID" value="NZ_FOFS01000006.1"/>
</dbReference>
<evidence type="ECO:0000313" key="4">
    <source>
        <dbReference type="Proteomes" id="UP000199233"/>
    </source>
</evidence>
<protein>
    <recommendedName>
        <fullName evidence="2">Hydrogenase expression/formation protein</fullName>
    </recommendedName>
</protein>
<dbReference type="EMBL" id="FOFS01000006">
    <property type="protein sequence ID" value="SEQ42792.1"/>
    <property type="molecule type" value="Genomic_DNA"/>
</dbReference>
<evidence type="ECO:0000256" key="1">
    <source>
        <dbReference type="ARBA" id="ARBA00009004"/>
    </source>
</evidence>
<dbReference type="InterPro" id="IPR010893">
    <property type="entry name" value="NiFe-hyd_mat_HyaE"/>
</dbReference>
<dbReference type="InterPro" id="IPR036249">
    <property type="entry name" value="Thioredoxin-like_sf"/>
</dbReference>
<evidence type="ECO:0000256" key="2">
    <source>
        <dbReference type="PIRNR" id="PIRNR038934"/>
    </source>
</evidence>
<dbReference type="SUPFAM" id="SSF52833">
    <property type="entry name" value="Thioredoxin-like"/>
    <property type="match status" value="1"/>
</dbReference>
<dbReference type="CDD" id="cd02965">
    <property type="entry name" value="HyaE"/>
    <property type="match status" value="1"/>
</dbReference>
<accession>A0A1H9FY17</accession>
<sequence length="162" mass="17441">MNLNDNSAMFASTANHQAPLLPAAMQRLAESENCCWVSTATLAEFLAQPGDAALLIWSDPVKFPECIDVAVVLPELRSALSEGGTSRFRVGVVARGDEFAVGDRFGALRRPSLVFLRDGQYVATIPGMRDWDVFLNEARAALQAPPTRPPSIAMPARAATVN</sequence>
<dbReference type="Pfam" id="PF07449">
    <property type="entry name" value="HyaE"/>
    <property type="match status" value="1"/>
</dbReference>
<dbReference type="PIRSF" id="PIRSF038934">
    <property type="entry name" value="HyaE_HupG"/>
    <property type="match status" value="1"/>
</dbReference>
<keyword evidence="4" id="KW-1185">Reference proteome</keyword>
<dbReference type="Proteomes" id="UP000199233">
    <property type="component" value="Unassembled WGS sequence"/>
</dbReference>
<reference evidence="3 4" key="1">
    <citation type="submission" date="2016-10" db="EMBL/GenBank/DDBJ databases">
        <authorList>
            <person name="de Groot N.N."/>
        </authorList>
    </citation>
    <scope>NUCLEOTIDE SEQUENCE [LARGE SCALE GENOMIC DNA]</scope>
    <source>
        <strain evidence="3 4">DSM 25927</strain>
    </source>
</reference>
<evidence type="ECO:0000313" key="3">
    <source>
        <dbReference type="EMBL" id="SEQ42792.1"/>
    </source>
</evidence>
<name>A0A1H9FY17_9GAMM</name>
<gene>
    <name evidence="3" type="ORF">SAMN04488038_106144</name>
</gene>
<organism evidence="3 4">
    <name type="scientific">Solimonas aquatica</name>
    <dbReference type="NCBI Taxonomy" id="489703"/>
    <lineage>
        <taxon>Bacteria</taxon>
        <taxon>Pseudomonadati</taxon>
        <taxon>Pseudomonadota</taxon>
        <taxon>Gammaproteobacteria</taxon>
        <taxon>Nevskiales</taxon>
        <taxon>Nevskiaceae</taxon>
        <taxon>Solimonas</taxon>
    </lineage>
</organism>